<evidence type="ECO:0000313" key="3">
    <source>
        <dbReference type="Proteomes" id="UP001519460"/>
    </source>
</evidence>
<protein>
    <submittedName>
        <fullName evidence="2">Uncharacterized protein</fullName>
    </submittedName>
</protein>
<organism evidence="2 3">
    <name type="scientific">Batillaria attramentaria</name>
    <dbReference type="NCBI Taxonomy" id="370345"/>
    <lineage>
        <taxon>Eukaryota</taxon>
        <taxon>Metazoa</taxon>
        <taxon>Spiralia</taxon>
        <taxon>Lophotrochozoa</taxon>
        <taxon>Mollusca</taxon>
        <taxon>Gastropoda</taxon>
        <taxon>Caenogastropoda</taxon>
        <taxon>Sorbeoconcha</taxon>
        <taxon>Cerithioidea</taxon>
        <taxon>Batillariidae</taxon>
        <taxon>Batillaria</taxon>
    </lineage>
</organism>
<dbReference type="EMBL" id="JACVVK020000572">
    <property type="protein sequence ID" value="KAK7465178.1"/>
    <property type="molecule type" value="Genomic_DNA"/>
</dbReference>
<dbReference type="Proteomes" id="UP001519460">
    <property type="component" value="Unassembled WGS sequence"/>
</dbReference>
<accession>A0ABD0J9E2</accession>
<gene>
    <name evidence="2" type="ORF">BaRGS_00037641</name>
</gene>
<dbReference type="AlphaFoldDB" id="A0ABD0J9E2"/>
<comment type="caution">
    <text evidence="2">The sequence shown here is derived from an EMBL/GenBank/DDBJ whole genome shotgun (WGS) entry which is preliminary data.</text>
</comment>
<proteinExistence type="predicted"/>
<keyword evidence="3" id="KW-1185">Reference proteome</keyword>
<name>A0ABD0J9E2_9CAEN</name>
<feature type="region of interest" description="Disordered" evidence="1">
    <location>
        <begin position="44"/>
        <end position="63"/>
    </location>
</feature>
<evidence type="ECO:0000313" key="2">
    <source>
        <dbReference type="EMBL" id="KAK7465178.1"/>
    </source>
</evidence>
<evidence type="ECO:0000256" key="1">
    <source>
        <dbReference type="SAM" id="MobiDB-lite"/>
    </source>
</evidence>
<sequence length="97" mass="10565">MDHVVVCGKTSQSLQQLQCISIPDTGSLDSDVRPVQMLRPIDDTKKRAARQKTESTPTEARLPAGLPTTLQFAVTCSGSFRAQRGGPYRQAVTNSDF</sequence>
<reference evidence="2 3" key="1">
    <citation type="journal article" date="2023" name="Sci. Data">
        <title>Genome assembly of the Korean intertidal mud-creeper Batillaria attramentaria.</title>
        <authorList>
            <person name="Patra A.K."/>
            <person name="Ho P.T."/>
            <person name="Jun S."/>
            <person name="Lee S.J."/>
            <person name="Kim Y."/>
            <person name="Won Y.J."/>
        </authorList>
    </citation>
    <scope>NUCLEOTIDE SEQUENCE [LARGE SCALE GENOMIC DNA]</scope>
    <source>
        <strain evidence="2">Wonlab-2016</strain>
    </source>
</reference>